<evidence type="ECO:0000259" key="1">
    <source>
        <dbReference type="SMART" id="SM00587"/>
    </source>
</evidence>
<dbReference type="PANTHER" id="PTHR11012:SF12">
    <property type="entry name" value="CHK KINASE-LIKE DOMAIN-CONTAINING PROTEIN-RELATED"/>
    <property type="match status" value="1"/>
</dbReference>
<protein>
    <recommendedName>
        <fullName evidence="1">CHK kinase-like domain-containing protein</fullName>
    </recommendedName>
</protein>
<organism evidence="2 3">
    <name type="scientific">Aedes aegypti</name>
    <name type="common">Yellowfever mosquito</name>
    <name type="synonym">Culex aegypti</name>
    <dbReference type="NCBI Taxonomy" id="7159"/>
    <lineage>
        <taxon>Eukaryota</taxon>
        <taxon>Metazoa</taxon>
        <taxon>Ecdysozoa</taxon>
        <taxon>Arthropoda</taxon>
        <taxon>Hexapoda</taxon>
        <taxon>Insecta</taxon>
        <taxon>Pterygota</taxon>
        <taxon>Neoptera</taxon>
        <taxon>Endopterygota</taxon>
        <taxon>Diptera</taxon>
        <taxon>Nematocera</taxon>
        <taxon>Culicoidea</taxon>
        <taxon>Culicidae</taxon>
        <taxon>Culicinae</taxon>
        <taxon>Aedini</taxon>
        <taxon>Aedes</taxon>
        <taxon>Stegomyia</taxon>
    </lineage>
</organism>
<reference evidence="2" key="2">
    <citation type="submission" date="2025-05" db="UniProtKB">
        <authorList>
            <consortium name="EnsemblMetazoa"/>
        </authorList>
    </citation>
    <scope>IDENTIFICATION</scope>
    <source>
        <strain evidence="2">LVP_AGWG</strain>
    </source>
</reference>
<accession>A0A1S4G2A9</accession>
<dbReference type="Pfam" id="PF02958">
    <property type="entry name" value="EcKL"/>
    <property type="match status" value="1"/>
</dbReference>
<feature type="domain" description="CHK kinase-like" evidence="1">
    <location>
        <begin position="138"/>
        <end position="329"/>
    </location>
</feature>
<dbReference type="PANTHER" id="PTHR11012">
    <property type="entry name" value="PROTEIN KINASE-LIKE DOMAIN-CONTAINING"/>
    <property type="match status" value="1"/>
</dbReference>
<dbReference type="InterPro" id="IPR011009">
    <property type="entry name" value="Kinase-like_dom_sf"/>
</dbReference>
<gene>
    <name evidence="2" type="primary">5564427</name>
</gene>
<dbReference type="VEuPathDB" id="VectorBase:AAEL014439"/>
<evidence type="ECO:0000313" key="3">
    <source>
        <dbReference type="Proteomes" id="UP000008820"/>
    </source>
</evidence>
<sequence>MGQHNADELQAPSWLNSQFLLEVIRKAQNDPSLTLCHGCKLRPGTNAGDHYASIMFRTTVHYRSTRYHKEQAISLIMKLTTQAEGFKKELLDGNGLFETETKMYSEVLPAMSKALAEVGEHLEVPRLIYASSKPHTIIILEDVSLKGWLTGRELITSYEEALPTIRNVAKFHAASYFLNQSMNDLSKNRIEMFMKADGGAFAVFYKGFDAFCDAVQTWPGCEKFAAKFKNLKGATQKKIQQVYTANAKDVGYNVLNHADLHWKNLLHKKSVNGRIKDSMLIDYQCCHWGSPAIDLISLVNMVVNHDIKQNCRQEIIYEYYQHFVQILDKLGFLGSVPTLTDLHMEMLRKGFLEVFHVVVFEQFKHVQLTETTFDDLNAGRGENPGFGKEPYMDVVRKEMPTLMYKGLLD</sequence>
<name>A0A1S4G2A9_AEDAE</name>
<dbReference type="AlphaFoldDB" id="A0A1S4G2A9"/>
<proteinExistence type="predicted"/>
<dbReference type="SUPFAM" id="SSF56112">
    <property type="entry name" value="Protein kinase-like (PK-like)"/>
    <property type="match status" value="1"/>
</dbReference>
<keyword evidence="3" id="KW-1185">Reference proteome</keyword>
<dbReference type="SMART" id="SM00587">
    <property type="entry name" value="CHK"/>
    <property type="match status" value="1"/>
</dbReference>
<dbReference type="Proteomes" id="UP000008820">
    <property type="component" value="Chromosome 3"/>
</dbReference>
<reference evidence="2 3" key="1">
    <citation type="submission" date="2017-06" db="EMBL/GenBank/DDBJ databases">
        <title>Aedes aegypti genome working group (AGWG) sequencing and assembly.</title>
        <authorList>
            <consortium name="Aedes aegypti Genome Working Group (AGWG)"/>
            <person name="Matthews B.J."/>
        </authorList>
    </citation>
    <scope>NUCLEOTIDE SEQUENCE [LARGE SCALE GENOMIC DNA]</scope>
    <source>
        <strain evidence="2 3">LVP_AGWG</strain>
    </source>
</reference>
<evidence type="ECO:0000313" key="2">
    <source>
        <dbReference type="EnsemblMetazoa" id="AAEL014439-PB"/>
    </source>
</evidence>
<dbReference type="InterPro" id="IPR015897">
    <property type="entry name" value="CHK_kinase-like"/>
</dbReference>
<dbReference type="InterPro" id="IPR004119">
    <property type="entry name" value="EcKL"/>
</dbReference>
<dbReference type="EnsemblMetazoa" id="AAEL014439-RA">
    <property type="protein sequence ID" value="AAEL014439-PA"/>
    <property type="gene ID" value="AAEL014439"/>
</dbReference>
<dbReference type="EnsemblMetazoa" id="AAEL014439-RB">
    <property type="protein sequence ID" value="AAEL014439-PB"/>
    <property type="gene ID" value="AAEL014439"/>
</dbReference>
<dbReference type="Gene3D" id="3.90.1200.10">
    <property type="match status" value="1"/>
</dbReference>
<dbReference type="OrthoDB" id="8250698at2759"/>